<protein>
    <recommendedName>
        <fullName evidence="3">NVEALA protein</fullName>
    </recommendedName>
</protein>
<gene>
    <name evidence="1" type="ORF">ACM15_07970</name>
</gene>
<proteinExistence type="predicted"/>
<evidence type="ECO:0000313" key="1">
    <source>
        <dbReference type="EMBL" id="KMM34195.1"/>
    </source>
</evidence>
<dbReference type="PATRIC" id="fig|328812.4.peg.2096"/>
<evidence type="ECO:0008006" key="3">
    <source>
        <dbReference type="Google" id="ProtNLM"/>
    </source>
</evidence>
<dbReference type="Proteomes" id="UP000036166">
    <property type="component" value="Unassembled WGS sequence"/>
</dbReference>
<accession>A0A0J6CLU9</accession>
<name>A0A0J6CLU9_9BACT</name>
<evidence type="ECO:0000313" key="2">
    <source>
        <dbReference type="Proteomes" id="UP000036166"/>
    </source>
</evidence>
<dbReference type="AlphaFoldDB" id="A0A0J6CLU9"/>
<dbReference type="EMBL" id="LFJV01000021">
    <property type="protein sequence ID" value="KMM34195.1"/>
    <property type="molecule type" value="Genomic_DNA"/>
</dbReference>
<dbReference type="RefSeq" id="WP_048315046.1">
    <property type="nucleotide sequence ID" value="NZ_LFJV01000021.1"/>
</dbReference>
<reference evidence="1 2" key="1">
    <citation type="submission" date="2015-06" db="EMBL/GenBank/DDBJ databases">
        <title>Draft Genome Sequence of Parabacteroides goldsteinii with Putative Novel Metallo-Beta-Lactamases Isolated from a Blood Culture from a Human Patient.</title>
        <authorList>
            <person name="Krogh T.J."/>
            <person name="Agergaard C.N."/>
            <person name="Moller-Jensen J."/>
            <person name="Justesen U.S."/>
        </authorList>
    </citation>
    <scope>NUCLEOTIDE SEQUENCE [LARGE SCALE GENOMIC DNA]</scope>
    <source>
        <strain evidence="1 2">910340</strain>
    </source>
</reference>
<comment type="caution">
    <text evidence="1">The sequence shown here is derived from an EMBL/GenBank/DDBJ whole genome shotgun (WGS) entry which is preliminary data.</text>
</comment>
<sequence length="91" mass="9425">MKKLFGIMALAAIAAAASWNFIQSQNELELSDLALANVEALARDESGGSGTDQACIACISPEGYRGVRFYCKYGTGGCYDSTCIAGSCGGL</sequence>
<organism evidence="1 2">
    <name type="scientific">Parabacteroides goldsteinii</name>
    <dbReference type="NCBI Taxonomy" id="328812"/>
    <lineage>
        <taxon>Bacteria</taxon>
        <taxon>Pseudomonadati</taxon>
        <taxon>Bacteroidota</taxon>
        <taxon>Bacteroidia</taxon>
        <taxon>Bacteroidales</taxon>
        <taxon>Tannerellaceae</taxon>
        <taxon>Parabacteroides</taxon>
    </lineage>
</organism>